<evidence type="ECO:0000256" key="7">
    <source>
        <dbReference type="SAM" id="Coils"/>
    </source>
</evidence>
<sequence length="450" mass="51715">MEIRFDEFPDDARFIRNHAYAAIESYLSSKFTDQVSRLKGELSKKSKSLLLAMDESEAVVDVFDRIKVKWISASVTPKTKSISFRPVHSRRYYVLIFHPKYRSKVLDEYLNYVIEEGKEVGVRNRKRKLYTNNPSNDWWDYRYNLWSHVVFEHPARFETLAMNPTKKQELINDLITFTNGKEYYAKTGKAWKRGYLLYGPPGTGKSSMIAAIANFLSYNVYDIELTAVADNTELRKLLTDISSKSVVVIEDIDCSLDLTGQRKKKDDNKKKDPLENLEKNNDSNHQDDGKKSKVTLSGLLNFIDGLWSASGGERIIIFTTNHKEKLDPALIRSGRMDHHIELSYCKIEAFKILAKNYLNIDSHVLFDKIGQLLEEVDMTPADVVEFLMPKSIEGADADGNLKNLIQGIENKRKEEAKQKAEAEAEAAKEKANYRALKLARSLKLFKKKIY</sequence>
<dbReference type="InParanoid" id="B9SE29"/>
<keyword evidence="6" id="KW-0067">ATP-binding</keyword>
<keyword evidence="6" id="KW-0547">Nucleotide-binding</keyword>
<evidence type="ECO:0000256" key="3">
    <source>
        <dbReference type="ARBA" id="ARBA00022801"/>
    </source>
</evidence>
<evidence type="ECO:0000313" key="10">
    <source>
        <dbReference type="EMBL" id="EEF38172.1"/>
    </source>
</evidence>
<evidence type="ECO:0000256" key="2">
    <source>
        <dbReference type="ARBA" id="ARBA00007448"/>
    </source>
</evidence>
<dbReference type="Gene3D" id="3.40.50.300">
    <property type="entry name" value="P-loop containing nucleotide triphosphate hydrolases"/>
    <property type="match status" value="1"/>
</dbReference>
<dbReference type="AlphaFoldDB" id="B9SE29"/>
<dbReference type="STRING" id="3988.B9SE29"/>
<evidence type="ECO:0000256" key="1">
    <source>
        <dbReference type="ARBA" id="ARBA00001946"/>
    </source>
</evidence>
<name>B9SE29_RICCO</name>
<dbReference type="PROSITE" id="PS00674">
    <property type="entry name" value="AAA"/>
    <property type="match status" value="1"/>
</dbReference>
<dbReference type="Pfam" id="PF14363">
    <property type="entry name" value="AAA_assoc"/>
    <property type="match status" value="1"/>
</dbReference>
<dbReference type="SUPFAM" id="SSF52540">
    <property type="entry name" value="P-loop containing nucleoside triphosphate hydrolases"/>
    <property type="match status" value="1"/>
</dbReference>
<dbReference type="Pfam" id="PF25568">
    <property type="entry name" value="AAA_lid_At3g28540"/>
    <property type="match status" value="1"/>
</dbReference>
<dbReference type="InterPro" id="IPR003593">
    <property type="entry name" value="AAA+_ATPase"/>
</dbReference>
<dbReference type="InterPro" id="IPR003960">
    <property type="entry name" value="ATPase_AAA_CS"/>
</dbReference>
<dbReference type="InterPro" id="IPR003959">
    <property type="entry name" value="ATPase_AAA_core"/>
</dbReference>
<dbReference type="Gene3D" id="6.10.280.40">
    <property type="match status" value="1"/>
</dbReference>
<dbReference type="CDD" id="cd19510">
    <property type="entry name" value="RecA-like_BCS1"/>
    <property type="match status" value="1"/>
</dbReference>
<reference evidence="11" key="1">
    <citation type="journal article" date="2010" name="Nat. Biotechnol.">
        <title>Draft genome sequence of the oilseed species Ricinus communis.</title>
        <authorList>
            <person name="Chan A.P."/>
            <person name="Crabtree J."/>
            <person name="Zhao Q."/>
            <person name="Lorenzi H."/>
            <person name="Orvis J."/>
            <person name="Puiu D."/>
            <person name="Melake-Berhan A."/>
            <person name="Jones K.M."/>
            <person name="Redman J."/>
            <person name="Chen G."/>
            <person name="Cahoon E.B."/>
            <person name="Gedil M."/>
            <person name="Stanke M."/>
            <person name="Haas B.J."/>
            <person name="Wortman J.R."/>
            <person name="Fraser-Liggett C.M."/>
            <person name="Ravel J."/>
            <person name="Rabinowicz P.D."/>
        </authorList>
    </citation>
    <scope>NUCLEOTIDE SEQUENCE [LARGE SCALE GENOMIC DNA]</scope>
    <source>
        <strain evidence="11">cv. Hale</strain>
    </source>
</reference>
<keyword evidence="3" id="KW-0378">Hydrolase</keyword>
<keyword evidence="11" id="KW-1185">Reference proteome</keyword>
<feature type="domain" description="AAA+ ATPase" evidence="9">
    <location>
        <begin position="191"/>
        <end position="346"/>
    </location>
</feature>
<comment type="similarity">
    <text evidence="2">Belongs to the AAA ATPase family. BCS1 subfamily.</text>
</comment>
<proteinExistence type="inferred from homology"/>
<dbReference type="InterPro" id="IPR050747">
    <property type="entry name" value="Mitochondrial_chaperone_BCS1"/>
</dbReference>
<feature type="region of interest" description="Disordered" evidence="8">
    <location>
        <begin position="262"/>
        <end position="290"/>
    </location>
</feature>
<dbReference type="GO" id="GO:0016887">
    <property type="term" value="F:ATP hydrolysis activity"/>
    <property type="evidence" value="ECO:0007669"/>
    <property type="project" value="InterPro"/>
</dbReference>
<dbReference type="EMBL" id="EQ973933">
    <property type="protein sequence ID" value="EEF38172.1"/>
    <property type="molecule type" value="Genomic_DNA"/>
</dbReference>
<feature type="compositionally biased region" description="Basic and acidic residues" evidence="8">
    <location>
        <begin position="264"/>
        <end position="290"/>
    </location>
</feature>
<accession>B9SE29</accession>
<evidence type="ECO:0000256" key="8">
    <source>
        <dbReference type="SAM" id="MobiDB-lite"/>
    </source>
</evidence>
<protein>
    <submittedName>
        <fullName evidence="10">ATP binding protein, putative</fullName>
    </submittedName>
</protein>
<dbReference type="GO" id="GO:0005524">
    <property type="term" value="F:ATP binding"/>
    <property type="evidence" value="ECO:0007669"/>
    <property type="project" value="UniProtKB-KW"/>
</dbReference>
<dbReference type="PANTHER" id="PTHR23070">
    <property type="entry name" value="BCS1 AAA-TYPE ATPASE"/>
    <property type="match status" value="1"/>
</dbReference>
<evidence type="ECO:0000256" key="6">
    <source>
        <dbReference type="RuleBase" id="RU003651"/>
    </source>
</evidence>
<dbReference type="GO" id="GO:0006950">
    <property type="term" value="P:response to stress"/>
    <property type="evidence" value="ECO:0007669"/>
    <property type="project" value="UniProtKB-ARBA"/>
</dbReference>
<comment type="cofactor">
    <cofactor evidence="1">
        <name>Mg(2+)</name>
        <dbReference type="ChEBI" id="CHEBI:18420"/>
    </cofactor>
</comment>
<dbReference type="InterPro" id="IPR027417">
    <property type="entry name" value="P-loop_NTPase"/>
</dbReference>
<feature type="coiled-coil region" evidence="7">
    <location>
        <begin position="401"/>
        <end position="439"/>
    </location>
</feature>
<dbReference type="Proteomes" id="UP000008311">
    <property type="component" value="Unassembled WGS sequence"/>
</dbReference>
<dbReference type="Pfam" id="PF00004">
    <property type="entry name" value="AAA"/>
    <property type="match status" value="1"/>
</dbReference>
<dbReference type="InterPro" id="IPR025753">
    <property type="entry name" value="AAA_N_dom"/>
</dbReference>
<evidence type="ECO:0000259" key="9">
    <source>
        <dbReference type="SMART" id="SM00382"/>
    </source>
</evidence>
<keyword evidence="4" id="KW-0460">Magnesium</keyword>
<evidence type="ECO:0000256" key="4">
    <source>
        <dbReference type="ARBA" id="ARBA00022842"/>
    </source>
</evidence>
<evidence type="ECO:0000313" key="11">
    <source>
        <dbReference type="Proteomes" id="UP000008311"/>
    </source>
</evidence>
<dbReference type="eggNOG" id="KOG0743">
    <property type="taxonomic scope" value="Eukaryota"/>
</dbReference>
<gene>
    <name evidence="10" type="ORF">RCOM_1482940</name>
</gene>
<organism evidence="10 11">
    <name type="scientific">Ricinus communis</name>
    <name type="common">Castor bean</name>
    <dbReference type="NCBI Taxonomy" id="3988"/>
    <lineage>
        <taxon>Eukaryota</taxon>
        <taxon>Viridiplantae</taxon>
        <taxon>Streptophyta</taxon>
        <taxon>Embryophyta</taxon>
        <taxon>Tracheophyta</taxon>
        <taxon>Spermatophyta</taxon>
        <taxon>Magnoliopsida</taxon>
        <taxon>eudicotyledons</taxon>
        <taxon>Gunneridae</taxon>
        <taxon>Pentapetalae</taxon>
        <taxon>rosids</taxon>
        <taxon>fabids</taxon>
        <taxon>Malpighiales</taxon>
        <taxon>Euphorbiaceae</taxon>
        <taxon>Acalyphoideae</taxon>
        <taxon>Acalypheae</taxon>
        <taxon>Ricinus</taxon>
    </lineage>
</organism>
<keyword evidence="7" id="KW-0175">Coiled coil</keyword>
<evidence type="ECO:0000256" key="5">
    <source>
        <dbReference type="ARBA" id="ARBA00049360"/>
    </source>
</evidence>
<comment type="catalytic activity">
    <reaction evidence="5">
        <text>ATP + H2O = ADP + phosphate + H(+)</text>
        <dbReference type="Rhea" id="RHEA:13065"/>
        <dbReference type="ChEBI" id="CHEBI:15377"/>
        <dbReference type="ChEBI" id="CHEBI:15378"/>
        <dbReference type="ChEBI" id="CHEBI:30616"/>
        <dbReference type="ChEBI" id="CHEBI:43474"/>
        <dbReference type="ChEBI" id="CHEBI:456216"/>
    </reaction>
</comment>
<dbReference type="InterPro" id="IPR058017">
    <property type="entry name" value="At3g28540-like_C"/>
</dbReference>
<dbReference type="SMART" id="SM00382">
    <property type="entry name" value="AAA"/>
    <property type="match status" value="1"/>
</dbReference>